<feature type="compositionally biased region" description="Polar residues" evidence="1">
    <location>
        <begin position="29"/>
        <end position="39"/>
    </location>
</feature>
<dbReference type="Gene3D" id="3.30.710.10">
    <property type="entry name" value="Potassium Channel Kv1.1, Chain A"/>
    <property type="match status" value="1"/>
</dbReference>
<dbReference type="EMBL" id="AP024417">
    <property type="protein sequence ID" value="BCR84618.1"/>
    <property type="molecule type" value="Genomic_DNA"/>
</dbReference>
<reference evidence="2" key="1">
    <citation type="submission" date="2021-01" db="EMBL/GenBank/DDBJ databases">
        <authorList>
            <consortium name="Aspergillus chevalieri M1 genome sequencing consortium"/>
            <person name="Kazuki M."/>
            <person name="Futagami T."/>
        </authorList>
    </citation>
    <scope>NUCLEOTIDE SEQUENCE</scope>
    <source>
        <strain evidence="2">M1</strain>
    </source>
</reference>
<dbReference type="Proteomes" id="UP000637239">
    <property type="component" value="Chromosome 2"/>
</dbReference>
<keyword evidence="3" id="KW-1185">Reference proteome</keyword>
<reference evidence="2" key="2">
    <citation type="submission" date="2021-02" db="EMBL/GenBank/DDBJ databases">
        <title>Aspergillus chevalieri M1 genome sequence.</title>
        <authorList>
            <person name="Kadooka C."/>
            <person name="Mori K."/>
            <person name="Futagami T."/>
        </authorList>
    </citation>
    <scope>NUCLEOTIDE SEQUENCE</scope>
    <source>
        <strain evidence="2">M1</strain>
    </source>
</reference>
<dbReference type="GeneID" id="66978977"/>
<dbReference type="KEGG" id="ache:ACHE_20076A"/>
<organism evidence="2 3">
    <name type="scientific">Aspergillus chevalieri</name>
    <name type="common">Eurotium chevalieri</name>
    <dbReference type="NCBI Taxonomy" id="182096"/>
    <lineage>
        <taxon>Eukaryota</taxon>
        <taxon>Fungi</taxon>
        <taxon>Dikarya</taxon>
        <taxon>Ascomycota</taxon>
        <taxon>Pezizomycotina</taxon>
        <taxon>Eurotiomycetes</taxon>
        <taxon>Eurotiomycetidae</taxon>
        <taxon>Eurotiales</taxon>
        <taxon>Aspergillaceae</taxon>
        <taxon>Aspergillus</taxon>
        <taxon>Aspergillus subgen. Aspergillus</taxon>
    </lineage>
</organism>
<feature type="compositionally biased region" description="Polar residues" evidence="1">
    <location>
        <begin position="89"/>
        <end position="99"/>
    </location>
</feature>
<dbReference type="InterPro" id="IPR011333">
    <property type="entry name" value="SKP1/BTB/POZ_sf"/>
</dbReference>
<dbReference type="RefSeq" id="XP_043133140.1">
    <property type="nucleotide sequence ID" value="XM_043284338.1"/>
</dbReference>
<evidence type="ECO:0000256" key="1">
    <source>
        <dbReference type="SAM" id="MobiDB-lite"/>
    </source>
</evidence>
<gene>
    <name evidence="2" type="ORF">ACHE_20076A</name>
</gene>
<evidence type="ECO:0000313" key="3">
    <source>
        <dbReference type="Proteomes" id="UP000637239"/>
    </source>
</evidence>
<sequence>MFNSDPRLSGQPTSQPTNAKVKVPRSGYRGTTSHPSNVNEPDPNGDVTLVVSPPVHPPLYKQHPSSFGTNVKSSFSFSATLASAPATSIGPTVSSTPTESKPPKTRFRVSSKQLMLASAYFEKMLTPRWQEGQALGAGGSIELNIPETDPYTLLIILDIIHCRRARVPRVVNFDKLIDLAVLADYFQCHEALEPYPSIWLESLREEVPSVHSNMLVKWIFVSWVFNYDAIFSRVTRIAQRQATYDIYLLELPIPESIYGAINHARKTALASIFGALKRRREYLETNTRPTCCDDCDSLHLGALIRLMKSNNLNLEYPYIGLSVEAAAEKVSGFKQPRSIHPTPAPVAFASYNRLCETNSRLLGEGTKQEVENAISVLQGLDLS</sequence>
<feature type="region of interest" description="Disordered" evidence="1">
    <location>
        <begin position="86"/>
        <end position="105"/>
    </location>
</feature>
<dbReference type="SUPFAM" id="SSF54695">
    <property type="entry name" value="POZ domain"/>
    <property type="match status" value="1"/>
</dbReference>
<dbReference type="CDD" id="cd18186">
    <property type="entry name" value="BTB_POZ_ZBTB_KLHL-like"/>
    <property type="match status" value="1"/>
</dbReference>
<evidence type="ECO:0000313" key="2">
    <source>
        <dbReference type="EMBL" id="BCR84618.1"/>
    </source>
</evidence>
<name>A0A7R7ZJQ9_ASPCH</name>
<proteinExistence type="predicted"/>
<evidence type="ECO:0008006" key="4">
    <source>
        <dbReference type="Google" id="ProtNLM"/>
    </source>
</evidence>
<feature type="region of interest" description="Disordered" evidence="1">
    <location>
        <begin position="1"/>
        <end position="63"/>
    </location>
</feature>
<protein>
    <recommendedName>
        <fullName evidence="4">BTB domain-containing protein</fullName>
    </recommendedName>
</protein>
<dbReference type="AlphaFoldDB" id="A0A7R7ZJQ9"/>
<accession>A0A7R7ZJQ9</accession>